<evidence type="ECO:0000256" key="11">
    <source>
        <dbReference type="ARBA" id="ARBA00023014"/>
    </source>
</evidence>
<evidence type="ECO:0000256" key="13">
    <source>
        <dbReference type="ARBA" id="ARBA00023295"/>
    </source>
</evidence>
<dbReference type="Pfam" id="PF00730">
    <property type="entry name" value="HhH-GPD"/>
    <property type="match status" value="1"/>
</dbReference>
<evidence type="ECO:0000256" key="2">
    <source>
        <dbReference type="ARBA" id="ARBA00002933"/>
    </source>
</evidence>
<dbReference type="Pfam" id="PF14815">
    <property type="entry name" value="NUDIX_4"/>
    <property type="match status" value="1"/>
</dbReference>
<accession>A0A023D6M8</accession>
<dbReference type="PROSITE" id="PS00764">
    <property type="entry name" value="ENDONUCLEASE_III_1"/>
    <property type="match status" value="1"/>
</dbReference>
<dbReference type="Pfam" id="PF00633">
    <property type="entry name" value="HHH"/>
    <property type="match status" value="1"/>
</dbReference>
<sequence>MPSSAALLAWYDRHRRAMPWRAAPGHAASPYHVWLSEIMLQQTTVAAVRPYFTRFITRYPTVATLAQAPRDDVLALWAGLGYYSRARNLHACARQIADMGRFPQTVADLTRLPGIGPYTARAIAAIAFDQPVIPVDGNVERVTARVFNVQDPLPGARRILAQLAERLNEEPEARARPGDFAQALFDLGATICTSRNPACGLCPWREDCAGAKTGDPASLPRRAPKAARPQRFGTCFAVLDGQDAIWLRRRPESGLLGGMTELPGTPWRDTRWTAEDAAAYCPFPGRFRELAMINHVFTHFSLQLTVMFGRVAQFDARQEGFSCALSMIGAQALPSVMRKTIGPVLAALQQESSP</sequence>
<reference evidence="17" key="1">
    <citation type="journal article" date="2014" name="FEMS Microbiol. Lett.">
        <title>Draft Genomic DNA Sequence of the Facultatively Methylotrophic Bacterium Acidomonas methanolica type strain MB58.</title>
        <authorList>
            <person name="Higashiura N."/>
            <person name="Hadano H."/>
            <person name="Hirakawa H."/>
            <person name="Matsutani M."/>
            <person name="Takabe S."/>
            <person name="Matsushita K."/>
            <person name="Azuma Y."/>
        </authorList>
    </citation>
    <scope>NUCLEOTIDE SEQUENCE [LARGE SCALE GENOMIC DNA]</scope>
    <source>
        <strain evidence="17">MB58</strain>
    </source>
</reference>
<gene>
    <name evidence="16" type="ORF">Amme_063_004</name>
</gene>
<dbReference type="GO" id="GO:0006298">
    <property type="term" value="P:mismatch repair"/>
    <property type="evidence" value="ECO:0007669"/>
    <property type="project" value="TreeGrafter"/>
</dbReference>
<dbReference type="GO" id="GO:0051539">
    <property type="term" value="F:4 iron, 4 sulfur cluster binding"/>
    <property type="evidence" value="ECO:0007669"/>
    <property type="project" value="UniProtKB-UniRule"/>
</dbReference>
<evidence type="ECO:0000313" key="16">
    <source>
        <dbReference type="EMBL" id="GAJ29466.1"/>
    </source>
</evidence>
<comment type="catalytic activity">
    <reaction evidence="1 14">
        <text>Hydrolyzes free adenine bases from 7,8-dihydro-8-oxoguanine:adenine mismatched double-stranded DNA, leaving an apurinic site.</text>
        <dbReference type="EC" id="3.2.2.31"/>
    </reaction>
</comment>
<dbReference type="AlphaFoldDB" id="A0A023D6M8"/>
<dbReference type="SMART" id="SM00478">
    <property type="entry name" value="ENDO3c"/>
    <property type="match status" value="1"/>
</dbReference>
<evidence type="ECO:0000256" key="5">
    <source>
        <dbReference type="ARBA" id="ARBA00022023"/>
    </source>
</evidence>
<dbReference type="Pfam" id="PF10576">
    <property type="entry name" value="EndIII_4Fe-2S"/>
    <property type="match status" value="1"/>
</dbReference>
<dbReference type="GO" id="GO:0035485">
    <property type="term" value="F:adenine/guanine mispair binding"/>
    <property type="evidence" value="ECO:0007669"/>
    <property type="project" value="TreeGrafter"/>
</dbReference>
<dbReference type="CDD" id="cd00056">
    <property type="entry name" value="ENDO3c"/>
    <property type="match status" value="1"/>
</dbReference>
<evidence type="ECO:0000259" key="15">
    <source>
        <dbReference type="SMART" id="SM00478"/>
    </source>
</evidence>
<keyword evidence="6" id="KW-0004">4Fe-4S</keyword>
<keyword evidence="8 14" id="KW-0227">DNA damage</keyword>
<evidence type="ECO:0000256" key="6">
    <source>
        <dbReference type="ARBA" id="ARBA00022485"/>
    </source>
</evidence>
<dbReference type="InterPro" id="IPR000445">
    <property type="entry name" value="HhH_motif"/>
</dbReference>
<dbReference type="InterPro" id="IPR004035">
    <property type="entry name" value="Endouclease-III_FeS-bd_BS"/>
</dbReference>
<evidence type="ECO:0000256" key="3">
    <source>
        <dbReference type="ARBA" id="ARBA00008343"/>
    </source>
</evidence>
<dbReference type="InterPro" id="IPR015797">
    <property type="entry name" value="NUDIX_hydrolase-like_dom_sf"/>
</dbReference>
<name>A0A023D6M8_ACIMT</name>
<dbReference type="GO" id="GO:0000701">
    <property type="term" value="F:purine-specific mismatch base pair DNA N-glycosylase activity"/>
    <property type="evidence" value="ECO:0007669"/>
    <property type="project" value="UniProtKB-EC"/>
</dbReference>
<dbReference type="InterPro" id="IPR044298">
    <property type="entry name" value="MIG/MutY"/>
</dbReference>
<dbReference type="EC" id="3.2.2.31" evidence="4 14"/>
<dbReference type="PANTHER" id="PTHR42944">
    <property type="entry name" value="ADENINE DNA GLYCOSYLASE"/>
    <property type="match status" value="1"/>
</dbReference>
<feature type="domain" description="HhH-GPD" evidence="15">
    <location>
        <begin position="39"/>
        <end position="190"/>
    </location>
</feature>
<dbReference type="NCBIfam" id="TIGR01084">
    <property type="entry name" value="mutY"/>
    <property type="match status" value="1"/>
</dbReference>
<dbReference type="InterPro" id="IPR003265">
    <property type="entry name" value="HhH-GPD_domain"/>
</dbReference>
<dbReference type="GO" id="GO:0032357">
    <property type="term" value="F:oxidized purine DNA binding"/>
    <property type="evidence" value="ECO:0007669"/>
    <property type="project" value="TreeGrafter"/>
</dbReference>
<comment type="caution">
    <text evidence="16">The sequence shown here is derived from an EMBL/GenBank/DDBJ whole genome shotgun (WGS) entry which is preliminary data.</text>
</comment>
<dbReference type="InterPro" id="IPR005760">
    <property type="entry name" value="A/G_AdeGlyc_MutY"/>
</dbReference>
<keyword evidence="12" id="KW-0234">DNA repair</keyword>
<dbReference type="PANTHER" id="PTHR42944:SF1">
    <property type="entry name" value="ADENINE DNA GLYCOSYLASE"/>
    <property type="match status" value="1"/>
</dbReference>
<dbReference type="PROSITE" id="PS01155">
    <property type="entry name" value="ENDONUCLEASE_III_2"/>
    <property type="match status" value="1"/>
</dbReference>
<reference evidence="16 17" key="2">
    <citation type="journal article" date="2014" name="FEMS Microbiol. Lett.">
        <title>Draft genomic DNA sequence of the facultatively methylotrophic bacterium Acidomonas methanolica type strain MB58.</title>
        <authorList>
            <person name="Higashiura N."/>
            <person name="Hadano H."/>
            <person name="Hirakawa H."/>
            <person name="Matsutani M."/>
            <person name="Takabe S."/>
            <person name="Matsushita K."/>
            <person name="Azuma Y."/>
        </authorList>
    </citation>
    <scope>NUCLEOTIDE SEQUENCE [LARGE SCALE GENOMIC DNA]</scope>
    <source>
        <strain evidence="16 17">MB58</strain>
    </source>
</reference>
<dbReference type="Gene3D" id="1.10.340.30">
    <property type="entry name" value="Hypothetical protein, domain 2"/>
    <property type="match status" value="1"/>
</dbReference>
<dbReference type="Gene3D" id="1.10.1670.10">
    <property type="entry name" value="Helix-hairpin-Helix base-excision DNA repair enzymes (C-terminal)"/>
    <property type="match status" value="1"/>
</dbReference>
<evidence type="ECO:0000256" key="12">
    <source>
        <dbReference type="ARBA" id="ARBA00023204"/>
    </source>
</evidence>
<proteinExistence type="inferred from homology"/>
<evidence type="ECO:0000256" key="8">
    <source>
        <dbReference type="ARBA" id="ARBA00022763"/>
    </source>
</evidence>
<dbReference type="InterPro" id="IPR023170">
    <property type="entry name" value="HhH_base_excis_C"/>
</dbReference>
<dbReference type="CDD" id="cd03431">
    <property type="entry name" value="NUDIX_DNA_Glycosylase_C-MutY"/>
    <property type="match status" value="1"/>
</dbReference>
<evidence type="ECO:0000256" key="10">
    <source>
        <dbReference type="ARBA" id="ARBA00023004"/>
    </source>
</evidence>
<dbReference type="InterPro" id="IPR004036">
    <property type="entry name" value="Endonuclease-III-like_CS2"/>
</dbReference>
<keyword evidence="7" id="KW-0479">Metal-binding</keyword>
<keyword evidence="13 14" id="KW-0326">Glycosidase</keyword>
<comment type="cofactor">
    <cofactor evidence="14">
        <name>[4Fe-4S] cluster</name>
        <dbReference type="ChEBI" id="CHEBI:49883"/>
    </cofactor>
    <text evidence="14">Binds 1 [4Fe-4S] cluster.</text>
</comment>
<evidence type="ECO:0000313" key="17">
    <source>
        <dbReference type="Proteomes" id="UP000019760"/>
    </source>
</evidence>
<dbReference type="SMART" id="SM00525">
    <property type="entry name" value="FES"/>
    <property type="match status" value="1"/>
</dbReference>
<dbReference type="SUPFAM" id="SSF55811">
    <property type="entry name" value="Nudix"/>
    <property type="match status" value="1"/>
</dbReference>
<dbReference type="FunFam" id="1.10.340.30:FF:000002">
    <property type="entry name" value="Adenine DNA glycosylase"/>
    <property type="match status" value="1"/>
</dbReference>
<dbReference type="SUPFAM" id="SSF48150">
    <property type="entry name" value="DNA-glycosylase"/>
    <property type="match status" value="1"/>
</dbReference>
<keyword evidence="11" id="KW-0411">Iron-sulfur</keyword>
<dbReference type="GO" id="GO:0034039">
    <property type="term" value="F:8-oxo-7,8-dihydroguanine DNA N-glycosylase activity"/>
    <property type="evidence" value="ECO:0007669"/>
    <property type="project" value="TreeGrafter"/>
</dbReference>
<dbReference type="InterPro" id="IPR003651">
    <property type="entry name" value="Endonuclease3_FeS-loop_motif"/>
</dbReference>
<dbReference type="GO" id="GO:0006284">
    <property type="term" value="P:base-excision repair"/>
    <property type="evidence" value="ECO:0007669"/>
    <property type="project" value="UniProtKB-UniRule"/>
</dbReference>
<evidence type="ECO:0000256" key="9">
    <source>
        <dbReference type="ARBA" id="ARBA00022801"/>
    </source>
</evidence>
<comment type="similarity">
    <text evidence="3 14">Belongs to the Nth/MutY family.</text>
</comment>
<dbReference type="EMBL" id="BAND01000063">
    <property type="protein sequence ID" value="GAJ29466.1"/>
    <property type="molecule type" value="Genomic_DNA"/>
</dbReference>
<evidence type="ECO:0000256" key="7">
    <source>
        <dbReference type="ARBA" id="ARBA00022723"/>
    </source>
</evidence>
<comment type="function">
    <text evidence="2">Adenine glycosylase active on G-A mispairs. MutY also corrects error-prone DNA synthesis past GO lesions which are due to the oxidatively damaged form of guanine: 7,8-dihydro-8-oxoguanine (8-oxo-dGTP).</text>
</comment>
<evidence type="ECO:0000256" key="4">
    <source>
        <dbReference type="ARBA" id="ARBA00012045"/>
    </source>
</evidence>
<dbReference type="GO" id="GO:0046872">
    <property type="term" value="F:metal ion binding"/>
    <property type="evidence" value="ECO:0007669"/>
    <property type="project" value="UniProtKB-UniRule"/>
</dbReference>
<dbReference type="InterPro" id="IPR011257">
    <property type="entry name" value="DNA_glycosylase"/>
</dbReference>
<dbReference type="InterPro" id="IPR029119">
    <property type="entry name" value="MutY_C"/>
</dbReference>
<organism evidence="16 17">
    <name type="scientific">Acidomonas methanolica NBRC 104435</name>
    <dbReference type="NCBI Taxonomy" id="1231351"/>
    <lineage>
        <taxon>Bacteria</taxon>
        <taxon>Pseudomonadati</taxon>
        <taxon>Pseudomonadota</taxon>
        <taxon>Alphaproteobacteria</taxon>
        <taxon>Acetobacterales</taxon>
        <taxon>Acetobacteraceae</taxon>
        <taxon>Acidomonas</taxon>
    </lineage>
</organism>
<keyword evidence="17" id="KW-1185">Reference proteome</keyword>
<evidence type="ECO:0000256" key="1">
    <source>
        <dbReference type="ARBA" id="ARBA00000843"/>
    </source>
</evidence>
<keyword evidence="10 14" id="KW-0408">Iron</keyword>
<evidence type="ECO:0000256" key="14">
    <source>
        <dbReference type="RuleBase" id="RU365096"/>
    </source>
</evidence>
<protein>
    <recommendedName>
        <fullName evidence="5 14">Adenine DNA glycosylase</fullName>
        <ecNumber evidence="4 14">3.2.2.31</ecNumber>
    </recommendedName>
</protein>
<dbReference type="Proteomes" id="UP000019760">
    <property type="component" value="Unassembled WGS sequence"/>
</dbReference>
<keyword evidence="9" id="KW-0378">Hydrolase</keyword>
<dbReference type="Gene3D" id="3.90.79.10">
    <property type="entry name" value="Nucleoside Triphosphate Pyrophosphohydrolase"/>
    <property type="match status" value="1"/>
</dbReference>